<proteinExistence type="predicted"/>
<organism evidence="2 3">
    <name type="scientific">Diversispora eburnea</name>
    <dbReference type="NCBI Taxonomy" id="1213867"/>
    <lineage>
        <taxon>Eukaryota</taxon>
        <taxon>Fungi</taxon>
        <taxon>Fungi incertae sedis</taxon>
        <taxon>Mucoromycota</taxon>
        <taxon>Glomeromycotina</taxon>
        <taxon>Glomeromycetes</taxon>
        <taxon>Diversisporales</taxon>
        <taxon>Diversisporaceae</taxon>
        <taxon>Diversispora</taxon>
    </lineage>
</organism>
<evidence type="ECO:0000256" key="1">
    <source>
        <dbReference type="SAM" id="MobiDB-lite"/>
    </source>
</evidence>
<accession>A0A9N8YM96</accession>
<feature type="compositionally biased region" description="Polar residues" evidence="1">
    <location>
        <begin position="1"/>
        <end position="18"/>
    </location>
</feature>
<dbReference type="EMBL" id="CAJVPK010000017">
    <property type="protein sequence ID" value="CAG8433589.1"/>
    <property type="molecule type" value="Genomic_DNA"/>
</dbReference>
<feature type="region of interest" description="Disordered" evidence="1">
    <location>
        <begin position="1"/>
        <end position="20"/>
    </location>
</feature>
<gene>
    <name evidence="2" type="ORF">DEBURN_LOCUS504</name>
</gene>
<dbReference type="AlphaFoldDB" id="A0A9N8YM96"/>
<name>A0A9N8YM96_9GLOM</name>
<evidence type="ECO:0000313" key="3">
    <source>
        <dbReference type="Proteomes" id="UP000789706"/>
    </source>
</evidence>
<protein>
    <submittedName>
        <fullName evidence="2">10905_t:CDS:1</fullName>
    </submittedName>
</protein>
<reference evidence="2" key="1">
    <citation type="submission" date="2021-06" db="EMBL/GenBank/DDBJ databases">
        <authorList>
            <person name="Kallberg Y."/>
            <person name="Tangrot J."/>
            <person name="Rosling A."/>
        </authorList>
    </citation>
    <scope>NUCLEOTIDE SEQUENCE</scope>
    <source>
        <strain evidence="2">AZ414A</strain>
    </source>
</reference>
<comment type="caution">
    <text evidence="2">The sequence shown here is derived from an EMBL/GenBank/DDBJ whole genome shotgun (WGS) entry which is preliminary data.</text>
</comment>
<sequence length="71" mass="8291">MNRLEITSSEEINSTIQNESDKELIKTELDPELLNNRKYKAHRDTKKTLPFSENIKLTEVDIKARDGEIFV</sequence>
<dbReference type="Proteomes" id="UP000789706">
    <property type="component" value="Unassembled WGS sequence"/>
</dbReference>
<keyword evidence="3" id="KW-1185">Reference proteome</keyword>
<evidence type="ECO:0000313" key="2">
    <source>
        <dbReference type="EMBL" id="CAG8433589.1"/>
    </source>
</evidence>